<evidence type="ECO:0000256" key="1">
    <source>
        <dbReference type="SAM" id="Phobius"/>
    </source>
</evidence>
<protein>
    <submittedName>
        <fullName evidence="2">Uncharacterized protein</fullName>
    </submittedName>
</protein>
<reference evidence="2" key="2">
    <citation type="submission" date="2020-09" db="EMBL/GenBank/DDBJ databases">
        <authorList>
            <person name="Sun Q."/>
            <person name="Zhou Y."/>
        </authorList>
    </citation>
    <scope>NUCLEOTIDE SEQUENCE</scope>
    <source>
        <strain evidence="2">CGMCC 1.15152</strain>
    </source>
</reference>
<dbReference type="RefSeq" id="WP_188711030.1">
    <property type="nucleotide sequence ID" value="NZ_BMHO01000001.1"/>
</dbReference>
<reference evidence="2" key="1">
    <citation type="journal article" date="2014" name="Int. J. Syst. Evol. Microbiol.">
        <title>Complete genome sequence of Corynebacterium casei LMG S-19264T (=DSM 44701T), isolated from a smear-ripened cheese.</title>
        <authorList>
            <consortium name="US DOE Joint Genome Institute (JGI-PGF)"/>
            <person name="Walter F."/>
            <person name="Albersmeier A."/>
            <person name="Kalinowski J."/>
            <person name="Ruckert C."/>
        </authorList>
    </citation>
    <scope>NUCLEOTIDE SEQUENCE</scope>
    <source>
        <strain evidence="2">CGMCC 1.15152</strain>
    </source>
</reference>
<accession>A0A916Y4K2</accession>
<sequence>MIDGWSLSYVVSETIPNWIMAIAAAGAVIVFVWRKRDKAEQAALRVEERGDKIDAHWVAMPSGANDGKHRWGVLITNGFGSSLSNVEVSCSGNRRSGTLRISALAHGRHFVESSSGEHPWGLPELVANGADITPITSSTTHRVTQISFGALGRHYVRHADGRVELLTRPAG</sequence>
<comment type="caution">
    <text evidence="2">The sequence shown here is derived from an EMBL/GenBank/DDBJ whole genome shotgun (WGS) entry which is preliminary data.</text>
</comment>
<dbReference type="EMBL" id="BMHO01000001">
    <property type="protein sequence ID" value="GGD30353.1"/>
    <property type="molecule type" value="Genomic_DNA"/>
</dbReference>
<evidence type="ECO:0000313" key="2">
    <source>
        <dbReference type="EMBL" id="GGD30353.1"/>
    </source>
</evidence>
<keyword evidence="1" id="KW-1133">Transmembrane helix</keyword>
<dbReference type="Proteomes" id="UP000633205">
    <property type="component" value="Unassembled WGS sequence"/>
</dbReference>
<dbReference type="AlphaFoldDB" id="A0A916Y4K2"/>
<evidence type="ECO:0000313" key="3">
    <source>
        <dbReference type="Proteomes" id="UP000633205"/>
    </source>
</evidence>
<gene>
    <name evidence="2" type="ORF">GCM10010915_08320</name>
</gene>
<feature type="transmembrane region" description="Helical" evidence="1">
    <location>
        <begin position="15"/>
        <end position="33"/>
    </location>
</feature>
<name>A0A916Y4K2_9MICO</name>
<keyword evidence="3" id="KW-1185">Reference proteome</keyword>
<keyword evidence="1" id="KW-0812">Transmembrane</keyword>
<proteinExistence type="predicted"/>
<organism evidence="2 3">
    <name type="scientific">Microbacterium faecale</name>
    <dbReference type="NCBI Taxonomy" id="1804630"/>
    <lineage>
        <taxon>Bacteria</taxon>
        <taxon>Bacillati</taxon>
        <taxon>Actinomycetota</taxon>
        <taxon>Actinomycetes</taxon>
        <taxon>Micrococcales</taxon>
        <taxon>Microbacteriaceae</taxon>
        <taxon>Microbacterium</taxon>
    </lineage>
</organism>
<keyword evidence="1" id="KW-0472">Membrane</keyword>